<evidence type="ECO:0000313" key="5">
    <source>
        <dbReference type="EMBL" id="GIO70263.1"/>
    </source>
</evidence>
<dbReference type="SUPFAM" id="SSF53335">
    <property type="entry name" value="S-adenosyl-L-methionine-dependent methyltransferases"/>
    <property type="match status" value="1"/>
</dbReference>
<keyword evidence="6" id="KW-1185">Reference proteome</keyword>
<keyword evidence="1" id="KW-0489">Methyltransferase</keyword>
<dbReference type="InterPro" id="IPR029063">
    <property type="entry name" value="SAM-dependent_MTases_sf"/>
</dbReference>
<dbReference type="Pfam" id="PF01555">
    <property type="entry name" value="N6_N4_Mtase"/>
    <property type="match status" value="1"/>
</dbReference>
<organism evidence="5 6">
    <name type="scientific">Paenibacillus cookii</name>
    <dbReference type="NCBI Taxonomy" id="157839"/>
    <lineage>
        <taxon>Bacteria</taxon>
        <taxon>Bacillati</taxon>
        <taxon>Bacillota</taxon>
        <taxon>Bacilli</taxon>
        <taxon>Bacillales</taxon>
        <taxon>Paenibacillaceae</taxon>
        <taxon>Paenibacillus</taxon>
    </lineage>
</organism>
<evidence type="ECO:0000256" key="3">
    <source>
        <dbReference type="ARBA" id="ARBA00022747"/>
    </source>
</evidence>
<dbReference type="Gene3D" id="3.40.50.150">
    <property type="entry name" value="Vaccinia Virus protein VP39"/>
    <property type="match status" value="1"/>
</dbReference>
<reference evidence="5 6" key="1">
    <citation type="submission" date="2021-03" db="EMBL/GenBank/DDBJ databases">
        <title>Antimicrobial resistance genes in bacteria isolated from Japanese honey, and their potential for conferring macrolide and lincosamide resistance in the American foulbrood pathogen Paenibacillus larvae.</title>
        <authorList>
            <person name="Okamoto M."/>
            <person name="Kumagai M."/>
            <person name="Kanamori H."/>
            <person name="Takamatsu D."/>
        </authorList>
    </citation>
    <scope>NUCLEOTIDE SEQUENCE [LARGE SCALE GENOMIC DNA]</scope>
    <source>
        <strain evidence="5 6">J21TS3</strain>
    </source>
</reference>
<sequence length="348" mass="39693">MTEVHSKYETRGGFITQPLATNSKDNRPNLVYPLIHNGIEIWPEKQWIWSKERLYKAYENDEVVINNSNGKYSVRMKQYLKDENGNMRKGKPVSILNGPFNQEGTKEIKELFDGVDPFGFPKPSKLIEYFFSFSINNSDDKEGIYLDFFSGSGTSAHAVMNLNAKDGGNRKFILVQLPELNKTESQFANICELGKERIRRAAKKIKENTGADIDYGFRVYRVDSSNMKDVYYTPDKLGQMNLDDMASNIKEDRTGEDLLIQVMLECGLELSLPMESRDIEGKTVHYVAGNSLIACFDDEVSESVIKKIAEDQPLRVVFRDSSFRDDSARINVEELFKLLSPSTEIQVL</sequence>
<protein>
    <recommendedName>
        <fullName evidence="4">DNA methylase N-4/N-6 domain-containing protein</fullName>
    </recommendedName>
</protein>
<dbReference type="InterPro" id="IPR002941">
    <property type="entry name" value="DNA_methylase_N4/N6"/>
</dbReference>
<evidence type="ECO:0000256" key="2">
    <source>
        <dbReference type="ARBA" id="ARBA00022679"/>
    </source>
</evidence>
<dbReference type="RefSeq" id="WP_246537299.1">
    <property type="nucleotide sequence ID" value="NZ_BORW01000054.1"/>
</dbReference>
<keyword evidence="3" id="KW-0680">Restriction system</keyword>
<evidence type="ECO:0000313" key="6">
    <source>
        <dbReference type="Proteomes" id="UP000680638"/>
    </source>
</evidence>
<evidence type="ECO:0000256" key="1">
    <source>
        <dbReference type="ARBA" id="ARBA00022603"/>
    </source>
</evidence>
<proteinExistence type="predicted"/>
<dbReference type="EMBL" id="BORW01000054">
    <property type="protein sequence ID" value="GIO70263.1"/>
    <property type="molecule type" value="Genomic_DNA"/>
</dbReference>
<name>A0ABQ4M522_9BACL</name>
<feature type="domain" description="DNA methylase N-4/N-6" evidence="4">
    <location>
        <begin position="55"/>
        <end position="172"/>
    </location>
</feature>
<dbReference type="Proteomes" id="UP000680638">
    <property type="component" value="Unassembled WGS sequence"/>
</dbReference>
<evidence type="ECO:0000259" key="4">
    <source>
        <dbReference type="Pfam" id="PF01555"/>
    </source>
</evidence>
<keyword evidence="2" id="KW-0808">Transferase</keyword>
<gene>
    <name evidence="5" type="ORF">J21TS3_50840</name>
</gene>
<comment type="caution">
    <text evidence="5">The sequence shown here is derived from an EMBL/GenBank/DDBJ whole genome shotgun (WGS) entry which is preliminary data.</text>
</comment>
<accession>A0ABQ4M522</accession>